<feature type="transmembrane region" description="Helical" evidence="7">
    <location>
        <begin position="56"/>
        <end position="75"/>
    </location>
</feature>
<evidence type="ECO:0000256" key="2">
    <source>
        <dbReference type="ARBA" id="ARBA00022618"/>
    </source>
</evidence>
<keyword evidence="5 7" id="KW-0472">Membrane</keyword>
<keyword evidence="11" id="KW-1185">Reference proteome</keyword>
<proteinExistence type="inferred from homology"/>
<keyword evidence="1 7" id="KW-1003">Cell membrane</keyword>
<comment type="subcellular location">
    <subcellularLocation>
        <location evidence="7">Cell membrane</location>
        <topology evidence="7">Single-pass type II membrane protein</topology>
    </subcellularLocation>
    <text evidence="7">Localizes to the division septum where it forms a ring structure.</text>
</comment>
<name>A0ABN3YAK2_9ENTE</name>
<keyword evidence="2 7" id="KW-0132">Cell division</keyword>
<comment type="caution">
    <text evidence="10">The sequence shown here is derived from an EMBL/GenBank/DDBJ whole genome shotgun (WGS) entry which is preliminary data.</text>
</comment>
<dbReference type="HAMAP" id="MF_00910">
    <property type="entry name" value="FtsL"/>
    <property type="match status" value="1"/>
</dbReference>
<dbReference type="GO" id="GO:0051301">
    <property type="term" value="P:cell division"/>
    <property type="evidence" value="ECO:0007669"/>
    <property type="project" value="UniProtKB-KW"/>
</dbReference>
<feature type="region of interest" description="Disordered" evidence="9">
    <location>
        <begin position="93"/>
        <end position="115"/>
    </location>
</feature>
<evidence type="ECO:0000256" key="4">
    <source>
        <dbReference type="ARBA" id="ARBA00022989"/>
    </source>
</evidence>
<evidence type="ECO:0000256" key="5">
    <source>
        <dbReference type="ARBA" id="ARBA00023136"/>
    </source>
</evidence>
<keyword evidence="6 7" id="KW-0131">Cell cycle</keyword>
<feature type="region of interest" description="Disordered" evidence="9">
    <location>
        <begin position="1"/>
        <end position="37"/>
    </location>
</feature>
<dbReference type="InterPro" id="IPR011922">
    <property type="entry name" value="Cell_div_FtsL"/>
</dbReference>
<evidence type="ECO:0000256" key="3">
    <source>
        <dbReference type="ARBA" id="ARBA00022692"/>
    </source>
</evidence>
<feature type="compositionally biased region" description="Basic and acidic residues" evidence="9">
    <location>
        <begin position="104"/>
        <end position="115"/>
    </location>
</feature>
<evidence type="ECO:0000313" key="10">
    <source>
        <dbReference type="EMBL" id="GAA3021581.1"/>
    </source>
</evidence>
<organism evidence="10 11">
    <name type="scientific">Tetragenococcus solitarius</name>
    <dbReference type="NCBI Taxonomy" id="71453"/>
    <lineage>
        <taxon>Bacteria</taxon>
        <taxon>Bacillati</taxon>
        <taxon>Bacillota</taxon>
        <taxon>Bacilli</taxon>
        <taxon>Lactobacillales</taxon>
        <taxon>Enterococcaceae</taxon>
        <taxon>Tetragenococcus</taxon>
    </lineage>
</organism>
<evidence type="ECO:0000256" key="8">
    <source>
        <dbReference type="NCBIfam" id="TIGR02209"/>
    </source>
</evidence>
<keyword evidence="4 7" id="KW-1133">Transmembrane helix</keyword>
<dbReference type="EMBL" id="BAAAXQ010000063">
    <property type="protein sequence ID" value="GAA3021581.1"/>
    <property type="molecule type" value="Genomic_DNA"/>
</dbReference>
<evidence type="ECO:0000256" key="6">
    <source>
        <dbReference type="ARBA" id="ARBA00023306"/>
    </source>
</evidence>
<dbReference type="Proteomes" id="UP001501577">
    <property type="component" value="Unassembled WGS sequence"/>
</dbReference>
<reference evidence="10 11" key="1">
    <citation type="journal article" date="2019" name="Int. J. Syst. Evol. Microbiol.">
        <title>The Global Catalogue of Microorganisms (GCM) 10K type strain sequencing project: providing services to taxonomists for standard genome sequencing and annotation.</title>
        <authorList>
            <consortium name="The Broad Institute Genomics Platform"/>
            <consortium name="The Broad Institute Genome Sequencing Center for Infectious Disease"/>
            <person name="Wu L."/>
            <person name="Ma J."/>
        </authorList>
    </citation>
    <scope>NUCLEOTIDE SEQUENCE [LARGE SCALE GENOMIC DNA]</scope>
    <source>
        <strain evidence="10 11">JCM 8736</strain>
    </source>
</reference>
<comment type="similarity">
    <text evidence="7">Belongs to the FtsL family.</text>
</comment>
<evidence type="ECO:0000313" key="11">
    <source>
        <dbReference type="Proteomes" id="UP001501577"/>
    </source>
</evidence>
<keyword evidence="3 7" id="KW-0812">Transmembrane</keyword>
<feature type="compositionally biased region" description="Acidic residues" evidence="9">
    <location>
        <begin position="12"/>
        <end position="23"/>
    </location>
</feature>
<protein>
    <recommendedName>
        <fullName evidence="7 8">Cell division protein FtsL</fullName>
    </recommendedName>
</protein>
<sequence length="136" mass="15351">MAELKAQNASYEMEDEVSQEEQIDLQPSDTPNRPDVVVVPLSPTRKLEKISRLEKFIITILIAALIGLGLLTISLRTTISEVEQDVSNLQENVSQKQAEVTRLQQEKNELSKSERIQKIAEDKGLSIDSDHLRKVK</sequence>
<evidence type="ECO:0000256" key="9">
    <source>
        <dbReference type="SAM" id="MobiDB-lite"/>
    </source>
</evidence>
<gene>
    <name evidence="7 10" type="primary">ftsL</name>
    <name evidence="10" type="ORF">GCM10019998_17420</name>
</gene>
<accession>A0ABN3YAK2</accession>
<evidence type="ECO:0000256" key="7">
    <source>
        <dbReference type="HAMAP-Rule" id="MF_00910"/>
    </source>
</evidence>
<comment type="function">
    <text evidence="7">Essential cell division protein.</text>
</comment>
<dbReference type="NCBIfam" id="TIGR02209">
    <property type="entry name" value="ftsL_broad"/>
    <property type="match status" value="1"/>
</dbReference>
<dbReference type="RefSeq" id="WP_068707102.1">
    <property type="nucleotide sequence ID" value="NZ_BAAAXQ010000063.1"/>
</dbReference>
<evidence type="ECO:0000256" key="1">
    <source>
        <dbReference type="ARBA" id="ARBA00022475"/>
    </source>
</evidence>